<dbReference type="Proteomes" id="UP001163046">
    <property type="component" value="Unassembled WGS sequence"/>
</dbReference>
<dbReference type="Pfam" id="PF06292">
    <property type="entry name" value="MUN"/>
    <property type="match status" value="1"/>
</dbReference>
<feature type="compositionally biased region" description="Acidic residues" evidence="1">
    <location>
        <begin position="245"/>
        <end position="258"/>
    </location>
</feature>
<gene>
    <name evidence="3" type="primary">CADPS2_2</name>
    <name evidence="3" type="ORF">OS493_025821</name>
</gene>
<dbReference type="InterPro" id="IPR033227">
    <property type="entry name" value="CAPS"/>
</dbReference>
<dbReference type="InterPro" id="IPR010439">
    <property type="entry name" value="MUN_dom"/>
</dbReference>
<dbReference type="EMBL" id="MU826371">
    <property type="protein sequence ID" value="KAJ7377926.1"/>
    <property type="molecule type" value="Genomic_DNA"/>
</dbReference>
<dbReference type="PANTHER" id="PTHR12166">
    <property type="entry name" value="CALCIUM-DEPENDENT SECRETION ACTIVATOR"/>
    <property type="match status" value="1"/>
</dbReference>
<dbReference type="OrthoDB" id="10063282at2759"/>
<reference evidence="3" key="1">
    <citation type="submission" date="2023-01" db="EMBL/GenBank/DDBJ databases">
        <title>Genome assembly of the deep-sea coral Lophelia pertusa.</title>
        <authorList>
            <person name="Herrera S."/>
            <person name="Cordes E."/>
        </authorList>
    </citation>
    <scope>NUCLEOTIDE SEQUENCE</scope>
    <source>
        <strain evidence="3">USNM1676648</strain>
        <tissue evidence="3">Polyp</tissue>
    </source>
</reference>
<dbReference type="GO" id="GO:0016079">
    <property type="term" value="P:synaptic vesicle exocytosis"/>
    <property type="evidence" value="ECO:0007669"/>
    <property type="project" value="InterPro"/>
</dbReference>
<protein>
    <submittedName>
        <fullName evidence="3">Dense core granule exocytosis</fullName>
    </submittedName>
</protein>
<accession>A0A9W9ZA13</accession>
<organism evidence="3 4">
    <name type="scientific">Desmophyllum pertusum</name>
    <dbReference type="NCBI Taxonomy" id="174260"/>
    <lineage>
        <taxon>Eukaryota</taxon>
        <taxon>Metazoa</taxon>
        <taxon>Cnidaria</taxon>
        <taxon>Anthozoa</taxon>
        <taxon>Hexacorallia</taxon>
        <taxon>Scleractinia</taxon>
        <taxon>Caryophylliina</taxon>
        <taxon>Caryophylliidae</taxon>
        <taxon>Desmophyllum</taxon>
    </lineage>
</organism>
<evidence type="ECO:0000259" key="2">
    <source>
        <dbReference type="Pfam" id="PF06292"/>
    </source>
</evidence>
<evidence type="ECO:0000313" key="4">
    <source>
        <dbReference type="Proteomes" id="UP001163046"/>
    </source>
</evidence>
<evidence type="ECO:0000256" key="1">
    <source>
        <dbReference type="SAM" id="MobiDB-lite"/>
    </source>
</evidence>
<feature type="domain" description="MUN" evidence="2">
    <location>
        <begin position="1"/>
        <end position="152"/>
    </location>
</feature>
<dbReference type="GO" id="GO:0098793">
    <property type="term" value="C:presynapse"/>
    <property type="evidence" value="ECO:0007669"/>
    <property type="project" value="GOC"/>
</dbReference>
<dbReference type="AlphaFoldDB" id="A0A9W9ZA13"/>
<feature type="region of interest" description="Disordered" evidence="1">
    <location>
        <begin position="232"/>
        <end position="267"/>
    </location>
</feature>
<name>A0A9W9ZA13_9CNID</name>
<comment type="caution">
    <text evidence="3">The sequence shown here is derived from an EMBL/GenBank/DDBJ whole genome shotgun (WGS) entry which is preliminary data.</text>
</comment>
<evidence type="ECO:0000313" key="3">
    <source>
        <dbReference type="EMBL" id="KAJ7377926.1"/>
    </source>
</evidence>
<keyword evidence="4" id="KW-1185">Reference proteome</keyword>
<sequence>MKRLKLMASDMVQSCVKRTKSSFENWLKETRFNLELVIPRTVCVMMNVVIQAKKQSRFLCAREESENSQYRYHSDVYIFLKDVIQEMFTSFIAKLNTVLESLLSKVARYDQGSILAPMFSLRNPGTELEETYLTFVKLNLERFRAHLNEEKMKKQLIKDWYTSILTKICDWLSDRMSMALHQYQVQTLLTLAAELPQFVSEDLSSSRVIYCRTYNTVFSRLRVEDAMHKGQSIYATEDQPYPGSDGEDDEETESSDEEAFVKLETGN</sequence>
<dbReference type="GO" id="GO:1990504">
    <property type="term" value="P:dense core granule exocytosis"/>
    <property type="evidence" value="ECO:0007669"/>
    <property type="project" value="InterPro"/>
</dbReference>
<proteinExistence type="predicted"/>
<dbReference type="PANTHER" id="PTHR12166:SF8">
    <property type="entry name" value="CALCIUM-DEPENDENT SECRETION ACTIVATOR"/>
    <property type="match status" value="1"/>
</dbReference>